<keyword evidence="3" id="KW-1003">Cell membrane</keyword>
<feature type="signal peptide" evidence="13">
    <location>
        <begin position="1"/>
        <end position="26"/>
    </location>
</feature>
<gene>
    <name evidence="14" type="ORF">RGQ29_024388</name>
</gene>
<evidence type="ECO:0000256" key="10">
    <source>
        <dbReference type="ARBA" id="ARBA00023170"/>
    </source>
</evidence>
<accession>A0AAN7EUY7</accession>
<dbReference type="PROSITE" id="PS51450">
    <property type="entry name" value="LRR"/>
    <property type="match status" value="1"/>
</dbReference>
<keyword evidence="5 12" id="KW-0812">Transmembrane</keyword>
<keyword evidence="11" id="KW-0325">Glycoprotein</keyword>
<dbReference type="InterPro" id="IPR003591">
    <property type="entry name" value="Leu-rich_rpt_typical-subtyp"/>
</dbReference>
<dbReference type="SUPFAM" id="SSF52047">
    <property type="entry name" value="RNI-like"/>
    <property type="match status" value="1"/>
</dbReference>
<dbReference type="PANTHER" id="PTHR48061:SF46">
    <property type="entry name" value="LEUCINE-RICH REPEAT-CONTAINING N-TERMINAL PLANT-TYPE DOMAIN-CONTAINING PROTEIN"/>
    <property type="match status" value="1"/>
</dbReference>
<evidence type="ECO:0000256" key="2">
    <source>
        <dbReference type="ARBA" id="ARBA00009592"/>
    </source>
</evidence>
<reference evidence="14 15" key="1">
    <citation type="journal article" date="2023" name="G3 (Bethesda)">
        <title>A haplotype-resolved chromosome-scale genome for Quercus rubra L. provides insights into the genetics of adaptive traits for red oak species.</title>
        <authorList>
            <person name="Kapoor B."/>
            <person name="Jenkins J."/>
            <person name="Schmutz J."/>
            <person name="Zhebentyayeva T."/>
            <person name="Kuelheim C."/>
            <person name="Coggeshall M."/>
            <person name="Heim C."/>
            <person name="Lasky J.R."/>
            <person name="Leites L."/>
            <person name="Islam-Faridi N."/>
            <person name="Romero-Severson J."/>
            <person name="DeLeo V.L."/>
            <person name="Lucas S.M."/>
            <person name="Lazic D."/>
            <person name="Gailing O."/>
            <person name="Carlson J."/>
            <person name="Staton M."/>
        </authorList>
    </citation>
    <scope>NUCLEOTIDE SEQUENCE [LARGE SCALE GENOMIC DNA]</scope>
    <source>
        <strain evidence="14">Pseudo-F2</strain>
    </source>
</reference>
<evidence type="ECO:0000313" key="14">
    <source>
        <dbReference type="EMBL" id="KAK4580711.1"/>
    </source>
</evidence>
<keyword evidence="15" id="KW-1185">Reference proteome</keyword>
<dbReference type="Proteomes" id="UP001324115">
    <property type="component" value="Unassembled WGS sequence"/>
</dbReference>
<keyword evidence="6 13" id="KW-0732">Signal</keyword>
<dbReference type="SMART" id="SM00369">
    <property type="entry name" value="LRR_TYP"/>
    <property type="match status" value="13"/>
</dbReference>
<feature type="transmembrane region" description="Helical" evidence="12">
    <location>
        <begin position="905"/>
        <end position="929"/>
    </location>
</feature>
<dbReference type="FunFam" id="3.80.10.10:FF:000095">
    <property type="entry name" value="LRR receptor-like serine/threonine-protein kinase GSO1"/>
    <property type="match status" value="2"/>
</dbReference>
<dbReference type="Pfam" id="PF13855">
    <property type="entry name" value="LRR_8"/>
    <property type="match status" value="4"/>
</dbReference>
<evidence type="ECO:0000256" key="7">
    <source>
        <dbReference type="ARBA" id="ARBA00022737"/>
    </source>
</evidence>
<proteinExistence type="inferred from homology"/>
<evidence type="ECO:0000256" key="4">
    <source>
        <dbReference type="ARBA" id="ARBA00022614"/>
    </source>
</evidence>
<dbReference type="PANTHER" id="PTHR48061">
    <property type="entry name" value="LEUCINE-RICH REPEAT RECEPTOR PROTEIN KINASE EMS1-LIKE-RELATED"/>
    <property type="match status" value="1"/>
</dbReference>
<dbReference type="Gene3D" id="3.80.10.10">
    <property type="entry name" value="Ribonuclease Inhibitor"/>
    <property type="match status" value="4"/>
</dbReference>
<evidence type="ECO:0000256" key="13">
    <source>
        <dbReference type="SAM" id="SignalP"/>
    </source>
</evidence>
<name>A0AAN7EUY7_QUERU</name>
<comment type="subcellular location">
    <subcellularLocation>
        <location evidence="1">Cell membrane</location>
        <topology evidence="1">Single-pass type I membrane protein</topology>
    </subcellularLocation>
</comment>
<evidence type="ECO:0000256" key="12">
    <source>
        <dbReference type="SAM" id="Phobius"/>
    </source>
</evidence>
<keyword evidence="4" id="KW-0433">Leucine-rich repeat</keyword>
<evidence type="ECO:0000256" key="6">
    <source>
        <dbReference type="ARBA" id="ARBA00022729"/>
    </source>
</evidence>
<dbReference type="FunFam" id="3.80.10.10:FF:000111">
    <property type="entry name" value="LRR receptor-like serine/threonine-protein kinase ERECTA"/>
    <property type="match status" value="1"/>
</dbReference>
<evidence type="ECO:0000256" key="1">
    <source>
        <dbReference type="ARBA" id="ARBA00004251"/>
    </source>
</evidence>
<dbReference type="InterPro" id="IPR001611">
    <property type="entry name" value="Leu-rich_rpt"/>
</dbReference>
<sequence length="963" mass="107923">MGCLSWKYQVLCLLSFLLHSTPSSFSSSLSSISPCSALLHFNRTLSLDRDASPSYYSYRIQMCDNSYPKTAYWKEDTDCCTWDGVVCDRTTRHVIGLDLSCSWLNGPIHSNSTLFSLPHLRTLNLAGNDFNYSLISSKFGNFKALTHLNLSNSMFFGKIPYEISHLSSLVSLDLSYNYGLLIETPVWKNLTQLRELLLDWSNMSSIRPNSLMNLSSSFTTLSLHDCNLQGKLQNNFLCLPNIQTLDLGGNWNLDLGSLPKCNGSSIFLKFLDLFETRFSGELLDSIGNMKSLKHLDLYNCNLTGSIPTSLSNLTKLTTLDLSYNSFRGLLPLSLFNLPNLSGLYLHNNQLAGPLPNHVSGLLNIKNLYLSSNFLNGTLPSWMFNLPSLESLILDGNQFIGEIGEFKSNSLGYLDLGYNKLQGSIPRSISRFVNLTYLSLSSNNLIIMLELEMISKLKNLELLDFSNNSLVSINNNVTYTLPKLSSLNLSSCNISEFPILLRIATTLQILDLSKNRIYGQVPRWLGNVGRDSLYFLDLRDNLLQGPFPTLSFLGLESLFVSNNKLTGEIPSLICNASSLKVLDLSHNNLSGMIPKCLVHSNVLLMLDLRMNSLHGTIPASFSKGNNFRYIYLNGNQLEGPLPQSLANCGNLEFLDIGSNKINGTFPYWLEGLINLRVLVIRSNNFQGHIGNPKTKFPFPNLHILDISNNEFSGPLPRKYFKYLKAMINVDEGEVALKYMGDGYYQDSLNVTMKGLYIELVRIQTIFTTIDFSNNSFSGEMPKIIGGLKSLKGLNFSHNNLTGYIPSSFGNLSNLEWLDLSFNKLMGEIPRQLADLPWLEVLNLSHNQLTGHIPSGKQFNTFANDSYTENLGLCGFPLSRKCNSHAAKKPPPLALQQKDNLETENGFGWQAVSMGYGYGVIFGMLMGYLMFKIGKPKWIVRMVKLEQHIMLRRLKKNAQRHGGKK</sequence>
<keyword evidence="7" id="KW-0677">Repeat</keyword>
<keyword evidence="10" id="KW-0675">Receptor</keyword>
<feature type="chain" id="PRO_5042870589" description="Leucine-rich repeat-containing N-terminal plant-type domain-containing protein" evidence="13">
    <location>
        <begin position="27"/>
        <end position="963"/>
    </location>
</feature>
<evidence type="ECO:0000256" key="5">
    <source>
        <dbReference type="ARBA" id="ARBA00022692"/>
    </source>
</evidence>
<dbReference type="AlphaFoldDB" id="A0AAN7EUY7"/>
<evidence type="ECO:0000313" key="15">
    <source>
        <dbReference type="Proteomes" id="UP001324115"/>
    </source>
</evidence>
<evidence type="ECO:0000256" key="8">
    <source>
        <dbReference type="ARBA" id="ARBA00022989"/>
    </source>
</evidence>
<keyword evidence="8 12" id="KW-1133">Transmembrane helix</keyword>
<evidence type="ECO:0008006" key="16">
    <source>
        <dbReference type="Google" id="ProtNLM"/>
    </source>
</evidence>
<keyword evidence="9 12" id="KW-0472">Membrane</keyword>
<dbReference type="SUPFAM" id="SSF52058">
    <property type="entry name" value="L domain-like"/>
    <property type="match status" value="2"/>
</dbReference>
<comment type="caution">
    <text evidence="14">The sequence shown here is derived from an EMBL/GenBank/DDBJ whole genome shotgun (WGS) entry which is preliminary data.</text>
</comment>
<dbReference type="EMBL" id="JAXUIC010000007">
    <property type="protein sequence ID" value="KAK4580711.1"/>
    <property type="molecule type" value="Genomic_DNA"/>
</dbReference>
<organism evidence="14 15">
    <name type="scientific">Quercus rubra</name>
    <name type="common">Northern red oak</name>
    <name type="synonym">Quercus borealis</name>
    <dbReference type="NCBI Taxonomy" id="3512"/>
    <lineage>
        <taxon>Eukaryota</taxon>
        <taxon>Viridiplantae</taxon>
        <taxon>Streptophyta</taxon>
        <taxon>Embryophyta</taxon>
        <taxon>Tracheophyta</taxon>
        <taxon>Spermatophyta</taxon>
        <taxon>Magnoliopsida</taxon>
        <taxon>eudicotyledons</taxon>
        <taxon>Gunneridae</taxon>
        <taxon>Pentapetalae</taxon>
        <taxon>rosids</taxon>
        <taxon>fabids</taxon>
        <taxon>Fagales</taxon>
        <taxon>Fagaceae</taxon>
        <taxon>Quercus</taxon>
    </lineage>
</organism>
<comment type="similarity">
    <text evidence="2">Belongs to the RLP family.</text>
</comment>
<protein>
    <recommendedName>
        <fullName evidence="16">Leucine-rich repeat-containing N-terminal plant-type domain-containing protein</fullName>
    </recommendedName>
</protein>
<dbReference type="InterPro" id="IPR046956">
    <property type="entry name" value="RLP23-like"/>
</dbReference>
<dbReference type="Pfam" id="PF00560">
    <property type="entry name" value="LRR_1"/>
    <property type="match status" value="8"/>
</dbReference>
<dbReference type="PRINTS" id="PR00019">
    <property type="entry name" value="LEURICHRPT"/>
</dbReference>
<evidence type="ECO:0000256" key="11">
    <source>
        <dbReference type="ARBA" id="ARBA00023180"/>
    </source>
</evidence>
<dbReference type="GO" id="GO:0005886">
    <property type="term" value="C:plasma membrane"/>
    <property type="evidence" value="ECO:0007669"/>
    <property type="project" value="UniProtKB-SubCell"/>
</dbReference>
<evidence type="ECO:0000256" key="9">
    <source>
        <dbReference type="ARBA" id="ARBA00023136"/>
    </source>
</evidence>
<dbReference type="InterPro" id="IPR032675">
    <property type="entry name" value="LRR_dom_sf"/>
</dbReference>
<dbReference type="SMART" id="SM00365">
    <property type="entry name" value="LRR_SD22"/>
    <property type="match status" value="6"/>
</dbReference>
<evidence type="ECO:0000256" key="3">
    <source>
        <dbReference type="ARBA" id="ARBA00022475"/>
    </source>
</evidence>